<evidence type="ECO:0000313" key="4">
    <source>
        <dbReference type="Proteomes" id="UP000198211"/>
    </source>
</evidence>
<proteinExistence type="predicted"/>
<keyword evidence="1" id="KW-0175">Coiled coil</keyword>
<dbReference type="Proteomes" id="UP000198211">
    <property type="component" value="Unassembled WGS sequence"/>
</dbReference>
<reference evidence="4" key="1">
    <citation type="submission" date="2017-03" db="EMBL/GenBank/DDBJ databases">
        <title>Phytopthora megakarya and P. palmivora, two closely related causual agents of cacao black pod achieved similar genome size and gene model numbers by different mechanisms.</title>
        <authorList>
            <person name="Ali S."/>
            <person name="Shao J."/>
            <person name="Larry D.J."/>
            <person name="Kronmiller B."/>
            <person name="Shen D."/>
            <person name="Strem M.D."/>
            <person name="Melnick R.L."/>
            <person name="Guiltinan M.J."/>
            <person name="Tyler B.M."/>
            <person name="Meinhardt L.W."/>
            <person name="Bailey B.A."/>
        </authorList>
    </citation>
    <scope>NUCLEOTIDE SEQUENCE [LARGE SCALE GENOMIC DNA]</scope>
    <source>
        <strain evidence="4">zdho120</strain>
    </source>
</reference>
<organism evidence="3 4">
    <name type="scientific">Phytophthora megakarya</name>
    <dbReference type="NCBI Taxonomy" id="4795"/>
    <lineage>
        <taxon>Eukaryota</taxon>
        <taxon>Sar</taxon>
        <taxon>Stramenopiles</taxon>
        <taxon>Oomycota</taxon>
        <taxon>Peronosporomycetes</taxon>
        <taxon>Peronosporales</taxon>
        <taxon>Peronosporaceae</taxon>
        <taxon>Phytophthora</taxon>
    </lineage>
</organism>
<dbReference type="EMBL" id="NBNE01004642">
    <property type="protein sequence ID" value="OWZ05035.1"/>
    <property type="molecule type" value="Genomic_DNA"/>
</dbReference>
<evidence type="ECO:0000256" key="1">
    <source>
        <dbReference type="SAM" id="Coils"/>
    </source>
</evidence>
<keyword evidence="4" id="KW-1185">Reference proteome</keyword>
<dbReference type="OrthoDB" id="126403at2759"/>
<dbReference type="AlphaFoldDB" id="A0A225VI68"/>
<feature type="region of interest" description="Disordered" evidence="2">
    <location>
        <begin position="179"/>
        <end position="201"/>
    </location>
</feature>
<protein>
    <submittedName>
        <fullName evidence="3">Uncharacterized protein</fullName>
    </submittedName>
</protein>
<sequence length="219" mass="25733">MSMNHPIPMGWPVEVYDYEKKTITDEAVGGIDLRKGSWIHCKWCNSTLKTTSFSLVAWQSHQRRRTHLVHEQRGGSQPVIDHELLMVVRRDLHKNKQRQSRYERDVRHVINAMTNLVSDQQSDLRSLQHKVQNMVRQMGTLKKEVEILRRNERQQKSKAIQKEVGITSQWNPVGHLKAKSGLSNGGRYNISQKPRNNNKIRKRNSMSDMDLFEKRFQLK</sequence>
<evidence type="ECO:0000256" key="2">
    <source>
        <dbReference type="SAM" id="MobiDB-lite"/>
    </source>
</evidence>
<accession>A0A225VI68</accession>
<name>A0A225VI68_9STRA</name>
<gene>
    <name evidence="3" type="ORF">PHMEG_00022954</name>
</gene>
<evidence type="ECO:0000313" key="3">
    <source>
        <dbReference type="EMBL" id="OWZ05035.1"/>
    </source>
</evidence>
<comment type="caution">
    <text evidence="3">The sequence shown here is derived from an EMBL/GenBank/DDBJ whole genome shotgun (WGS) entry which is preliminary data.</text>
</comment>
<feature type="coiled-coil region" evidence="1">
    <location>
        <begin position="117"/>
        <end position="151"/>
    </location>
</feature>